<evidence type="ECO:0000313" key="3">
    <source>
        <dbReference type="Proteomes" id="UP000265520"/>
    </source>
</evidence>
<feature type="region of interest" description="Disordered" evidence="1">
    <location>
        <begin position="1"/>
        <end position="40"/>
    </location>
</feature>
<sequence>AVSEAFDHSSDVEGEPTEGQNLIVQTHQVPVSPRPPDTIQ</sequence>
<dbReference type="Proteomes" id="UP000265520">
    <property type="component" value="Unassembled WGS sequence"/>
</dbReference>
<name>A0A392U6T2_9FABA</name>
<keyword evidence="3" id="KW-1185">Reference proteome</keyword>
<dbReference type="AlphaFoldDB" id="A0A392U6T2"/>
<protein>
    <submittedName>
        <fullName evidence="2">Uncharacterized protein</fullName>
    </submittedName>
</protein>
<feature type="compositionally biased region" description="Polar residues" evidence="1">
    <location>
        <begin position="18"/>
        <end position="29"/>
    </location>
</feature>
<dbReference type="EMBL" id="LXQA010730841">
    <property type="protein sequence ID" value="MCI68116.1"/>
    <property type="molecule type" value="Genomic_DNA"/>
</dbReference>
<organism evidence="2 3">
    <name type="scientific">Trifolium medium</name>
    <dbReference type="NCBI Taxonomy" id="97028"/>
    <lineage>
        <taxon>Eukaryota</taxon>
        <taxon>Viridiplantae</taxon>
        <taxon>Streptophyta</taxon>
        <taxon>Embryophyta</taxon>
        <taxon>Tracheophyta</taxon>
        <taxon>Spermatophyta</taxon>
        <taxon>Magnoliopsida</taxon>
        <taxon>eudicotyledons</taxon>
        <taxon>Gunneridae</taxon>
        <taxon>Pentapetalae</taxon>
        <taxon>rosids</taxon>
        <taxon>fabids</taxon>
        <taxon>Fabales</taxon>
        <taxon>Fabaceae</taxon>
        <taxon>Papilionoideae</taxon>
        <taxon>50 kb inversion clade</taxon>
        <taxon>NPAAA clade</taxon>
        <taxon>Hologalegina</taxon>
        <taxon>IRL clade</taxon>
        <taxon>Trifolieae</taxon>
        <taxon>Trifolium</taxon>
    </lineage>
</organism>
<accession>A0A392U6T2</accession>
<evidence type="ECO:0000256" key="1">
    <source>
        <dbReference type="SAM" id="MobiDB-lite"/>
    </source>
</evidence>
<comment type="caution">
    <text evidence="2">The sequence shown here is derived from an EMBL/GenBank/DDBJ whole genome shotgun (WGS) entry which is preliminary data.</text>
</comment>
<feature type="compositionally biased region" description="Basic and acidic residues" evidence="1">
    <location>
        <begin position="1"/>
        <end position="11"/>
    </location>
</feature>
<evidence type="ECO:0000313" key="2">
    <source>
        <dbReference type="EMBL" id="MCI68116.1"/>
    </source>
</evidence>
<proteinExistence type="predicted"/>
<feature type="non-terminal residue" evidence="2">
    <location>
        <position position="1"/>
    </location>
</feature>
<reference evidence="2 3" key="1">
    <citation type="journal article" date="2018" name="Front. Plant Sci.">
        <title>Red Clover (Trifolium pratense) and Zigzag Clover (T. medium) - A Picture of Genomic Similarities and Differences.</title>
        <authorList>
            <person name="Dluhosova J."/>
            <person name="Istvanek J."/>
            <person name="Nedelnik J."/>
            <person name="Repkova J."/>
        </authorList>
    </citation>
    <scope>NUCLEOTIDE SEQUENCE [LARGE SCALE GENOMIC DNA]</scope>
    <source>
        <strain evidence="3">cv. 10/8</strain>
        <tissue evidence="2">Leaf</tissue>
    </source>
</reference>